<dbReference type="PANTHER" id="PTHR33116:SF86">
    <property type="entry name" value="REVERSE TRANSCRIPTASE DOMAIN-CONTAINING PROTEIN"/>
    <property type="match status" value="1"/>
</dbReference>
<protein>
    <submittedName>
        <fullName evidence="1">Putative mitochondrial protein</fullName>
    </submittedName>
</protein>
<organism evidence="1">
    <name type="scientific">Noccaea caerulescens</name>
    <name type="common">Alpine penny-cress</name>
    <name type="synonym">Thlaspi caerulescens</name>
    <dbReference type="NCBI Taxonomy" id="107243"/>
    <lineage>
        <taxon>Eukaryota</taxon>
        <taxon>Viridiplantae</taxon>
        <taxon>Streptophyta</taxon>
        <taxon>Embryophyta</taxon>
        <taxon>Tracheophyta</taxon>
        <taxon>Spermatophyta</taxon>
        <taxon>Magnoliopsida</taxon>
        <taxon>eudicotyledons</taxon>
        <taxon>Gunneridae</taxon>
        <taxon>Pentapetalae</taxon>
        <taxon>rosids</taxon>
        <taxon>malvids</taxon>
        <taxon>Brassicales</taxon>
        <taxon>Brassicaceae</taxon>
        <taxon>Coluteocarpeae</taxon>
        <taxon>Noccaea</taxon>
    </lineage>
</organism>
<dbReference type="PANTHER" id="PTHR33116">
    <property type="entry name" value="REVERSE TRANSCRIPTASE ZINC-BINDING DOMAIN-CONTAINING PROTEIN-RELATED-RELATED"/>
    <property type="match status" value="1"/>
</dbReference>
<accession>A0A1J3DQV4</accession>
<sequence>MGKLQGKMQMINQSKSSITFGSKIGAEQRIRIQTSMGISNEGGAGSYLGLPECFSGSKINLLEYLRERVQKRVSGWFSKTLSPGGKETLLKSVMTAMPVYAMSCFRLPKGICSKLRRAMAEFWWSSVENKKKIHWISWEKMCLPKNLGGMGFRDIEDFNQALLAKQAWRVLQEPESLVARVLKSIYFPDNFFLEAHVGVRPSFAWRSLV</sequence>
<dbReference type="EMBL" id="GEVI01013092">
    <property type="protein sequence ID" value="JAU19228.1"/>
    <property type="molecule type" value="Transcribed_RNA"/>
</dbReference>
<reference evidence="1" key="1">
    <citation type="submission" date="2016-07" db="EMBL/GenBank/DDBJ databases">
        <title>De novo transcriptome assembly of four accessions of the metal hyperaccumulator plant Noccaea caerulescens.</title>
        <authorList>
            <person name="Blande D."/>
            <person name="Halimaa P."/>
            <person name="Tervahauta A.I."/>
            <person name="Aarts M.G."/>
            <person name="Karenlampi S.O."/>
        </authorList>
    </citation>
    <scope>NUCLEOTIDE SEQUENCE</scope>
</reference>
<evidence type="ECO:0000313" key="1">
    <source>
        <dbReference type="EMBL" id="JAU19228.1"/>
    </source>
</evidence>
<gene>
    <name evidence="1" type="ORF">GA_TR15869_c5_g1_i1_g.49344</name>
</gene>
<proteinExistence type="predicted"/>
<name>A0A1J3DQV4_NOCCA</name>
<dbReference type="AlphaFoldDB" id="A0A1J3DQV4"/>